<accession>A0A090WZX5</accession>
<dbReference type="Proteomes" id="UP000029643">
    <property type="component" value="Unassembled WGS sequence"/>
</dbReference>
<gene>
    <name evidence="1" type="ORF">JCM19274_4035</name>
</gene>
<organism evidence="1 2">
    <name type="scientific">Algibacter lectus</name>
    <dbReference type="NCBI Taxonomy" id="221126"/>
    <lineage>
        <taxon>Bacteria</taxon>
        <taxon>Pseudomonadati</taxon>
        <taxon>Bacteroidota</taxon>
        <taxon>Flavobacteriia</taxon>
        <taxon>Flavobacteriales</taxon>
        <taxon>Flavobacteriaceae</taxon>
        <taxon>Algibacter</taxon>
    </lineage>
</organism>
<dbReference type="AlphaFoldDB" id="A0A090WZX5"/>
<dbReference type="EMBL" id="BBNU01000030">
    <property type="protein sequence ID" value="GAL82481.1"/>
    <property type="molecule type" value="Genomic_DNA"/>
</dbReference>
<reference evidence="1 2" key="1">
    <citation type="journal article" date="2014" name="Genome Announc.">
        <title>Draft Genome Sequences of Marine Flavobacterium Algibacter lectus Strains SS8 and NR4.</title>
        <authorList>
            <person name="Takatani N."/>
            <person name="Nakanishi M."/>
            <person name="Meirelles P."/>
            <person name="Mino S."/>
            <person name="Suda W."/>
            <person name="Oshima K."/>
            <person name="Hattori M."/>
            <person name="Ohkuma M."/>
            <person name="Hosokawa M."/>
            <person name="Miyashita K."/>
            <person name="Thompson F.L."/>
            <person name="Niwa A."/>
            <person name="Sawabe T."/>
            <person name="Sawabe T."/>
        </authorList>
    </citation>
    <scope>NUCLEOTIDE SEQUENCE [LARGE SCALE GENOMIC DNA]</scope>
    <source>
        <strain evidence="2">JCM19274</strain>
    </source>
</reference>
<protein>
    <submittedName>
        <fullName evidence="1">Uncharacterized protein</fullName>
    </submittedName>
</protein>
<comment type="caution">
    <text evidence="1">The sequence shown here is derived from an EMBL/GenBank/DDBJ whole genome shotgun (WGS) entry which is preliminary data.</text>
</comment>
<dbReference type="RefSeq" id="WP_042501348.1">
    <property type="nucleotide sequence ID" value="NZ_BBNU01000030.1"/>
</dbReference>
<name>A0A090WZX5_9FLAO</name>
<proteinExistence type="predicted"/>
<evidence type="ECO:0000313" key="1">
    <source>
        <dbReference type="EMBL" id="GAL82481.1"/>
    </source>
</evidence>
<evidence type="ECO:0000313" key="2">
    <source>
        <dbReference type="Proteomes" id="UP000029643"/>
    </source>
</evidence>
<sequence length="146" mass="16542">MKKIKNCKHCYEQFEARRSNHVYCTNSCKTKASYKRNDYKYVSGHYQKEEAGLKVPDKNTLNNSVVLEEKLAAIEKKISGVNLDSVKSTMIGTVAVDTISYGGVKKAFMPNTLPATKNDILLLNEEIKQIKRLMFELKYGGKVSIK</sequence>